<keyword evidence="1" id="KW-0812">Transmembrane</keyword>
<dbReference type="AlphaFoldDB" id="A0A2P2KH23"/>
<keyword evidence="1" id="KW-0472">Membrane</keyword>
<dbReference type="GO" id="GO:0016301">
    <property type="term" value="F:kinase activity"/>
    <property type="evidence" value="ECO:0007669"/>
    <property type="project" value="UniProtKB-KW"/>
</dbReference>
<name>A0A2P2KH23_RHIMU</name>
<keyword evidence="1" id="KW-1133">Transmembrane helix</keyword>
<sequence length="30" mass="3494">MPCFLISLGHFNYLALLISFILRSPYFGIF</sequence>
<evidence type="ECO:0000256" key="1">
    <source>
        <dbReference type="SAM" id="Phobius"/>
    </source>
</evidence>
<feature type="transmembrane region" description="Helical" evidence="1">
    <location>
        <begin position="12"/>
        <end position="29"/>
    </location>
</feature>
<reference evidence="2" key="1">
    <citation type="submission" date="2018-02" db="EMBL/GenBank/DDBJ databases">
        <title>Rhizophora mucronata_Transcriptome.</title>
        <authorList>
            <person name="Meera S.P."/>
            <person name="Sreeshan A."/>
            <person name="Augustine A."/>
        </authorList>
    </citation>
    <scope>NUCLEOTIDE SEQUENCE</scope>
    <source>
        <tissue evidence="2">Leaf</tissue>
    </source>
</reference>
<dbReference type="EMBL" id="GGEC01024540">
    <property type="protein sequence ID" value="MBX05024.1"/>
    <property type="molecule type" value="Transcribed_RNA"/>
</dbReference>
<keyword evidence="2" id="KW-0418">Kinase</keyword>
<proteinExistence type="predicted"/>
<evidence type="ECO:0000313" key="2">
    <source>
        <dbReference type="EMBL" id="MBX05024.1"/>
    </source>
</evidence>
<protein>
    <submittedName>
        <fullName evidence="2">Adenylate kinase 5ic</fullName>
    </submittedName>
</protein>
<keyword evidence="2" id="KW-0808">Transferase</keyword>
<accession>A0A2P2KH23</accession>
<organism evidence="2">
    <name type="scientific">Rhizophora mucronata</name>
    <name type="common">Asiatic mangrove</name>
    <dbReference type="NCBI Taxonomy" id="61149"/>
    <lineage>
        <taxon>Eukaryota</taxon>
        <taxon>Viridiplantae</taxon>
        <taxon>Streptophyta</taxon>
        <taxon>Embryophyta</taxon>
        <taxon>Tracheophyta</taxon>
        <taxon>Spermatophyta</taxon>
        <taxon>Magnoliopsida</taxon>
        <taxon>eudicotyledons</taxon>
        <taxon>Gunneridae</taxon>
        <taxon>Pentapetalae</taxon>
        <taxon>rosids</taxon>
        <taxon>fabids</taxon>
        <taxon>Malpighiales</taxon>
        <taxon>Rhizophoraceae</taxon>
        <taxon>Rhizophora</taxon>
    </lineage>
</organism>